<gene>
    <name evidence="1" type="ORF">Acor_03310</name>
</gene>
<dbReference type="OrthoDB" id="3203519at2"/>
<evidence type="ECO:0000313" key="1">
    <source>
        <dbReference type="EMBL" id="GER98269.1"/>
    </source>
</evidence>
<protein>
    <recommendedName>
        <fullName evidence="3">DUF4012 domain-containing protein</fullName>
    </recommendedName>
</protein>
<sequence length="603" mass="64345">MNKRRLLAGIAIIGAVPALATGWSAYLGLTTWHHLTQTRSALAGAHEDLSAALTPARPSAGRVSSLGSLSRALAESLPALAAALADARAHAAAARQHTGGADWDLLTHLPLVGDQAAAVRGISRAADELTAALDELQHVLVAMKGVDASGIRGLSELLTKLTGIDVGRVVDRARIRLARARAELARVPSTGIGSIDSARANAILEIDQLRRWVDKAAVVATIPALFGRTEPSRYFLAFQTNAEARGTGGLVGAFGILSAGGGKLSIEKLAANTGLANTTTPVTDHGHAFLARYGPSALELLSNSNLSPHFPYAAETWTRLWQRQTGRRLDGAIATDPVGLARLLGLAGPVTLPGGEQVTAANVVDLTERAAYARYPDPIERKRFLVTIARTVSDALTNLSGADALPVLFQLVDEGRLRIWSRHEAQQARLAATPLGGTLPPFRGPYAGLVVNNSGGTKLDYYLDRELHYDLGAREGDARTSRVRIKLTNDVPGGDLPKYVTYRMDAKENQPPVGTNRLWVSYYAPVGASLQAARIDGAPAEMIMETERTHPVYSKLIEIGPRKSVTIEFELREPYSEARPNIPVQPLVRPQRSTVTCAGRSCP</sequence>
<reference evidence="1 2" key="1">
    <citation type="submission" date="2019-10" db="EMBL/GenBank/DDBJ databases">
        <title>Whole genome shotgun sequence of Acrocarpospora corrugata NBRC 13972.</title>
        <authorList>
            <person name="Ichikawa N."/>
            <person name="Kimura A."/>
            <person name="Kitahashi Y."/>
            <person name="Komaki H."/>
            <person name="Oguchi A."/>
        </authorList>
    </citation>
    <scope>NUCLEOTIDE SEQUENCE [LARGE SCALE GENOMIC DNA]</scope>
    <source>
        <strain evidence="1 2">NBRC 13972</strain>
    </source>
</reference>
<evidence type="ECO:0008006" key="3">
    <source>
        <dbReference type="Google" id="ProtNLM"/>
    </source>
</evidence>
<dbReference type="InterPro" id="IPR025101">
    <property type="entry name" value="DUF4012"/>
</dbReference>
<dbReference type="EMBL" id="BLAD01000036">
    <property type="protein sequence ID" value="GER98269.1"/>
    <property type="molecule type" value="Genomic_DNA"/>
</dbReference>
<keyword evidence="2" id="KW-1185">Reference proteome</keyword>
<comment type="caution">
    <text evidence="1">The sequence shown here is derived from an EMBL/GenBank/DDBJ whole genome shotgun (WGS) entry which is preliminary data.</text>
</comment>
<accession>A0A5M3VQH3</accession>
<dbReference type="AlphaFoldDB" id="A0A5M3VQH3"/>
<evidence type="ECO:0000313" key="2">
    <source>
        <dbReference type="Proteomes" id="UP000334990"/>
    </source>
</evidence>
<dbReference type="Proteomes" id="UP000334990">
    <property type="component" value="Unassembled WGS sequence"/>
</dbReference>
<proteinExistence type="predicted"/>
<dbReference type="Pfam" id="PF13196">
    <property type="entry name" value="DUF4012"/>
    <property type="match status" value="1"/>
</dbReference>
<dbReference type="RefSeq" id="WP_155334731.1">
    <property type="nucleotide sequence ID" value="NZ_BAAABN010000078.1"/>
</dbReference>
<organism evidence="1 2">
    <name type="scientific">Acrocarpospora corrugata</name>
    <dbReference type="NCBI Taxonomy" id="35763"/>
    <lineage>
        <taxon>Bacteria</taxon>
        <taxon>Bacillati</taxon>
        <taxon>Actinomycetota</taxon>
        <taxon>Actinomycetes</taxon>
        <taxon>Streptosporangiales</taxon>
        <taxon>Streptosporangiaceae</taxon>
        <taxon>Acrocarpospora</taxon>
    </lineage>
</organism>
<name>A0A5M3VQH3_9ACTN</name>